<gene>
    <name evidence="4" type="primary">cobQ</name>
    <name evidence="8" type="ORF">DESPIGER_0953</name>
</gene>
<evidence type="ECO:0000259" key="5">
    <source>
        <dbReference type="Pfam" id="PF00155"/>
    </source>
</evidence>
<dbReference type="AlphaFoldDB" id="A0A1K1LDM8"/>
<evidence type="ECO:0000256" key="2">
    <source>
        <dbReference type="ARBA" id="ARBA00022573"/>
    </source>
</evidence>
<dbReference type="HAMAP" id="MF_00028">
    <property type="entry name" value="CobQ"/>
    <property type="match status" value="1"/>
</dbReference>
<dbReference type="Gene3D" id="3.40.640.10">
    <property type="entry name" value="Type I PLP-dependent aspartate aminotransferase-like (Major domain)"/>
    <property type="match status" value="1"/>
</dbReference>
<dbReference type="SUPFAM" id="SSF52317">
    <property type="entry name" value="Class I glutamine amidotransferase-like"/>
    <property type="match status" value="1"/>
</dbReference>
<feature type="active site" evidence="4">
    <location>
        <position position="813"/>
    </location>
</feature>
<dbReference type="GO" id="GO:0015420">
    <property type="term" value="F:ABC-type vitamin B12 transporter activity"/>
    <property type="evidence" value="ECO:0007669"/>
    <property type="project" value="UniProtKB-UniRule"/>
</dbReference>
<feature type="domain" description="CobB/CobQ-like glutamine amidotransferase" evidence="7">
    <location>
        <begin position="633"/>
        <end position="820"/>
    </location>
</feature>
<dbReference type="InterPro" id="IPR004839">
    <property type="entry name" value="Aminotransferase_I/II_large"/>
</dbReference>
<dbReference type="InterPro" id="IPR047045">
    <property type="entry name" value="CobQ_N"/>
</dbReference>
<dbReference type="SUPFAM" id="SSF53383">
    <property type="entry name" value="PLP-dependent transferases"/>
    <property type="match status" value="1"/>
</dbReference>
<dbReference type="Gene3D" id="3.90.1150.10">
    <property type="entry name" value="Aspartate Aminotransferase, domain 1"/>
    <property type="match status" value="1"/>
</dbReference>
<dbReference type="EMBL" id="LT630450">
    <property type="protein sequence ID" value="SFV72816.1"/>
    <property type="molecule type" value="Genomic_DNA"/>
</dbReference>
<dbReference type="InterPro" id="IPR015421">
    <property type="entry name" value="PyrdxlP-dep_Trfase_major"/>
</dbReference>
<evidence type="ECO:0000259" key="6">
    <source>
        <dbReference type="Pfam" id="PF01656"/>
    </source>
</evidence>
<dbReference type="InterPro" id="IPR015422">
    <property type="entry name" value="PyrdxlP-dep_Trfase_small"/>
</dbReference>
<dbReference type="GO" id="GO:0009236">
    <property type="term" value="P:cobalamin biosynthetic process"/>
    <property type="evidence" value="ECO:0007669"/>
    <property type="project" value="UniProtKB-UniRule"/>
</dbReference>
<dbReference type="Gene3D" id="3.40.50.300">
    <property type="entry name" value="P-loop containing nucleotide triphosphate hydrolases"/>
    <property type="match status" value="1"/>
</dbReference>
<evidence type="ECO:0000256" key="4">
    <source>
        <dbReference type="HAMAP-Rule" id="MF_00028"/>
    </source>
</evidence>
<proteinExistence type="inferred from homology"/>
<reference evidence="9" key="1">
    <citation type="submission" date="2016-10" db="EMBL/GenBank/DDBJ databases">
        <authorList>
            <person name="Wegmann U."/>
        </authorList>
    </citation>
    <scope>NUCLEOTIDE SEQUENCE [LARGE SCALE GENOMIC DNA]</scope>
</reference>
<feature type="domain" description="CobQ/CobB/MinD/ParA nucleotide binding" evidence="6">
    <location>
        <begin position="382"/>
        <end position="607"/>
    </location>
</feature>
<dbReference type="Pfam" id="PF01656">
    <property type="entry name" value="CbiA"/>
    <property type="match status" value="1"/>
</dbReference>
<feature type="domain" description="Aminotransferase class I/classII large" evidence="5">
    <location>
        <begin position="25"/>
        <end position="360"/>
    </location>
</feature>
<dbReference type="InterPro" id="IPR011698">
    <property type="entry name" value="GATase_3"/>
</dbReference>
<dbReference type="InterPro" id="IPR015424">
    <property type="entry name" value="PyrdxlP-dep_Trfase"/>
</dbReference>
<keyword evidence="2 4" id="KW-0169">Cobalamin biosynthesis</keyword>
<dbReference type="InterPro" id="IPR027417">
    <property type="entry name" value="P-loop_NTPase"/>
</dbReference>
<comment type="pathway">
    <text evidence="1 4">Cofactor biosynthesis; adenosylcobalamin biosynthesis.</text>
</comment>
<dbReference type="NCBIfam" id="NF001989">
    <property type="entry name" value="PRK00784.1"/>
    <property type="match status" value="1"/>
</dbReference>
<dbReference type="PANTHER" id="PTHR21343">
    <property type="entry name" value="DETHIOBIOTIN SYNTHETASE"/>
    <property type="match status" value="1"/>
</dbReference>
<dbReference type="CDD" id="cd00609">
    <property type="entry name" value="AAT_like"/>
    <property type="match status" value="1"/>
</dbReference>
<feature type="active site" description="Nucleophile" evidence="4">
    <location>
        <position position="712"/>
    </location>
</feature>
<dbReference type="NCBIfam" id="TIGR00313">
    <property type="entry name" value="cobQ"/>
    <property type="match status" value="1"/>
</dbReference>
<dbReference type="Pfam" id="PF00155">
    <property type="entry name" value="Aminotran_1_2"/>
    <property type="match status" value="1"/>
</dbReference>
<evidence type="ECO:0000313" key="9">
    <source>
        <dbReference type="Proteomes" id="UP000186323"/>
    </source>
</evidence>
<organism evidence="8 9">
    <name type="scientific">Desulfovibrio piger</name>
    <dbReference type="NCBI Taxonomy" id="901"/>
    <lineage>
        <taxon>Bacteria</taxon>
        <taxon>Pseudomonadati</taxon>
        <taxon>Thermodesulfobacteriota</taxon>
        <taxon>Desulfovibrionia</taxon>
        <taxon>Desulfovibrionales</taxon>
        <taxon>Desulfovibrionaceae</taxon>
        <taxon>Desulfovibrio</taxon>
    </lineage>
</organism>
<evidence type="ECO:0000256" key="1">
    <source>
        <dbReference type="ARBA" id="ARBA00004953"/>
    </source>
</evidence>
<dbReference type="Gene3D" id="3.40.50.880">
    <property type="match status" value="1"/>
</dbReference>
<dbReference type="InterPro" id="IPR033949">
    <property type="entry name" value="CobQ_GATase1"/>
</dbReference>
<keyword evidence="3 4" id="KW-0315">Glutamine amidotransferase</keyword>
<dbReference type="Pfam" id="PF07685">
    <property type="entry name" value="GATase_3"/>
    <property type="match status" value="1"/>
</dbReference>
<dbReference type="UniPathway" id="UPA00148"/>
<keyword evidence="8" id="KW-0436">Ligase</keyword>
<dbReference type="Proteomes" id="UP000186323">
    <property type="component" value="Chromosome I"/>
</dbReference>
<protein>
    <recommendedName>
        <fullName evidence="4">Cobyric acid synthase</fullName>
    </recommendedName>
</protein>
<dbReference type="SUPFAM" id="SSF52540">
    <property type="entry name" value="P-loop containing nucleoside triphosphate hydrolases"/>
    <property type="match status" value="1"/>
</dbReference>
<dbReference type="GO" id="GO:0016874">
    <property type="term" value="F:ligase activity"/>
    <property type="evidence" value="ECO:0007669"/>
    <property type="project" value="UniProtKB-KW"/>
</dbReference>
<dbReference type="PANTHER" id="PTHR21343:SF1">
    <property type="entry name" value="COBYRIC ACID SYNTHASE"/>
    <property type="match status" value="1"/>
</dbReference>
<dbReference type="InterPro" id="IPR029062">
    <property type="entry name" value="Class_I_gatase-like"/>
</dbReference>
<dbReference type="PROSITE" id="PS51274">
    <property type="entry name" value="GATASE_COBBQ"/>
    <property type="match status" value="1"/>
</dbReference>
<evidence type="ECO:0000313" key="8">
    <source>
        <dbReference type="EMBL" id="SFV72816.1"/>
    </source>
</evidence>
<dbReference type="KEGG" id="dpg:DESPIGER_0953"/>
<dbReference type="OrthoDB" id="9808302at2"/>
<keyword evidence="9" id="KW-1185">Reference proteome</keyword>
<evidence type="ECO:0000259" key="7">
    <source>
        <dbReference type="Pfam" id="PF07685"/>
    </source>
</evidence>
<dbReference type="CDD" id="cd05389">
    <property type="entry name" value="CobQ_N"/>
    <property type="match status" value="1"/>
</dbReference>
<dbReference type="GO" id="GO:0030170">
    <property type="term" value="F:pyridoxal phosphate binding"/>
    <property type="evidence" value="ECO:0007669"/>
    <property type="project" value="InterPro"/>
</dbReference>
<comment type="function">
    <text evidence="4">Catalyzes amidations at positions B, D, E, and G on adenosylcobyrinic A,C-diamide. NH(2) groups are provided by glutamine, and one molecule of ATP is hydrogenolyzed for each amidation.</text>
</comment>
<evidence type="ECO:0000256" key="3">
    <source>
        <dbReference type="ARBA" id="ARBA00022962"/>
    </source>
</evidence>
<accession>A0A1K1LDM8</accession>
<dbReference type="RefSeq" id="WP_072333753.1">
    <property type="nucleotide sequence ID" value="NZ_DBGALU010000122.1"/>
</dbReference>
<dbReference type="CDD" id="cd01750">
    <property type="entry name" value="GATase1_CobQ"/>
    <property type="match status" value="1"/>
</dbReference>
<sequence>MKPEAHGGDRLRMAALAGRAPDSLLDFSVNVRPEGAPEFLRLALCRALDQISAYPSPHAEEATEAAARVYGLPADCFVFGNGSNELIHLLARVLKEEGIPCAAVIEPAFSEYALACGLAGLEVRHLDGGVRRDGDSDEAMLRRLLSLLADVPARAAVWLANPGNPSGSFLPPASCRRLLEARPDLLWIIDEAFAAYAGPDDVSSLIPQLPDNAVLLRSLTKFHAVPGVRLGYLVTRAERARRWRGRLPAWSVNAFALAAAQAVLADTSDFAERTRDENRRRREHLCACLRGVPGITVFPSLANYVLFRCAQAPADLYARLLREYGIAVRDCSNYRGLEDGSWFRAAVRLEEDHQRLADALRGILHPAAPVPPRPRPRCPALMLQGTSSDAGKSILAAAFCRILRQDGFDVAPFKAQNMSLNSGVTALGEEMGRAQIVQAQAARIDPEALMNPVLLKPHSETGSQVIVLGKPAGHMQAREYFRYKAGLWQTVRDAYDTLARRHEVMVLEGAGSPGEVNLKQHDIVNMRMAAHARASVLLVGDIDRGGVYASLLGTWMTLERQERSLLAGWLVNKFRGDASFLEPAHAYVRQATGIPVLGVIPWLRDINIPDEDMAGFPWSQAADTTPPPPGILDIAVVMPRHVSNFTDMTPLAAEPDVRLRAVRRAEDWGQPHVVILPGTKSVAADLAALRAEGLADLICRHAARDGWLLGICGGLQMLGRAILDPLGLESAAPSVPGLGLMDLESTFAADKTLVSVRRAATPLPVMTGGYEIHHGQTRHGPSALPLFVREGEGAPEERVCGYVSGRRWATYLHGLFDDDTFRRAWLDHVRRDAGLEPQGRQLVRCDLEASLDRLADVVRQNVDLKAIYQCLGL</sequence>
<comment type="similarity">
    <text evidence="4">Belongs to the CobB/CobQ family. CobQ subfamily.</text>
</comment>
<name>A0A1K1LDM8_9BACT</name>
<dbReference type="InterPro" id="IPR002586">
    <property type="entry name" value="CobQ/CobB/MinD/ParA_Nub-bd_dom"/>
</dbReference>
<dbReference type="InterPro" id="IPR004459">
    <property type="entry name" value="CobQ_synth"/>
</dbReference>